<dbReference type="GO" id="GO:0005886">
    <property type="term" value="C:plasma membrane"/>
    <property type="evidence" value="ECO:0007669"/>
    <property type="project" value="UniProtKB-SubCell"/>
</dbReference>
<reference evidence="9" key="1">
    <citation type="submission" date="2016-05" db="EMBL/GenBank/DDBJ databases">
        <authorList>
            <person name="Li Y."/>
        </authorList>
    </citation>
    <scope>NUCLEOTIDE SEQUENCE [LARGE SCALE GENOMIC DNA]</scope>
    <source>
        <strain evidence="9">YIC4027</strain>
    </source>
</reference>
<sequence>MEAWFALLVGVFFTVAVYLMLSKFIIRVLLGVAVLGNAVNLLIFTGGRLTREVPPVIADDAQVLAGPAANALPQALILTAIVISFSFFAFLLVLSWRAYDDLETDNTDEMRVAEPMNEPAPPLGY</sequence>
<feature type="transmembrane region" description="Helical" evidence="7">
    <location>
        <begin position="28"/>
        <end position="46"/>
    </location>
</feature>
<evidence type="ECO:0000256" key="5">
    <source>
        <dbReference type="ARBA" id="ARBA00022989"/>
    </source>
</evidence>
<keyword evidence="6 7" id="KW-0472">Membrane</keyword>
<evidence type="ECO:0000256" key="4">
    <source>
        <dbReference type="ARBA" id="ARBA00022692"/>
    </source>
</evidence>
<keyword evidence="3" id="KW-1003">Cell membrane</keyword>
<protein>
    <submittedName>
        <fullName evidence="8">Cation:proton antiporter</fullName>
    </submittedName>
</protein>
<evidence type="ECO:0000256" key="1">
    <source>
        <dbReference type="ARBA" id="ARBA00004651"/>
    </source>
</evidence>
<dbReference type="Pfam" id="PF00420">
    <property type="entry name" value="Oxidored_q2"/>
    <property type="match status" value="1"/>
</dbReference>
<dbReference type="InterPro" id="IPR050601">
    <property type="entry name" value="CPA3_antiporter_subunitC"/>
</dbReference>
<comment type="similarity">
    <text evidence="2">Belongs to the CPA3 antiporters (TC 2.A.63) subunit C family.</text>
</comment>
<feature type="transmembrane region" description="Helical" evidence="7">
    <location>
        <begin position="75"/>
        <end position="94"/>
    </location>
</feature>
<dbReference type="RefSeq" id="WP_069460482.1">
    <property type="nucleotide sequence ID" value="NZ_LYBW01000062.1"/>
</dbReference>
<dbReference type="STRING" id="1752398.A8M32_21745"/>
<organism evidence="8 9">
    <name type="scientific">Sinorhizobium alkalisoli</name>
    <dbReference type="NCBI Taxonomy" id="1752398"/>
    <lineage>
        <taxon>Bacteria</taxon>
        <taxon>Pseudomonadati</taxon>
        <taxon>Pseudomonadota</taxon>
        <taxon>Alphaproteobacteria</taxon>
        <taxon>Hyphomicrobiales</taxon>
        <taxon>Rhizobiaceae</taxon>
        <taxon>Sinorhizobium/Ensifer group</taxon>
        <taxon>Sinorhizobium</taxon>
    </lineage>
</organism>
<keyword evidence="9" id="KW-1185">Reference proteome</keyword>
<evidence type="ECO:0000256" key="6">
    <source>
        <dbReference type="ARBA" id="ARBA00023136"/>
    </source>
</evidence>
<dbReference type="PANTHER" id="PTHR34583:SF2">
    <property type="entry name" value="ANTIPORTER SUBUNIT MNHC2-RELATED"/>
    <property type="match status" value="1"/>
</dbReference>
<name>A0A1E3V600_9HYPH</name>
<accession>A0A1E3V600</accession>
<evidence type="ECO:0000256" key="7">
    <source>
        <dbReference type="SAM" id="Phobius"/>
    </source>
</evidence>
<evidence type="ECO:0000313" key="9">
    <source>
        <dbReference type="Proteomes" id="UP000094342"/>
    </source>
</evidence>
<dbReference type="InterPro" id="IPR039428">
    <property type="entry name" value="NUOK/Mnh_C1-like"/>
</dbReference>
<dbReference type="EMBL" id="LYBW01000062">
    <property type="protein sequence ID" value="ODR89082.1"/>
    <property type="molecule type" value="Genomic_DNA"/>
</dbReference>
<dbReference type="Gene3D" id="1.10.287.3510">
    <property type="match status" value="1"/>
</dbReference>
<evidence type="ECO:0000313" key="8">
    <source>
        <dbReference type="EMBL" id="ODR89082.1"/>
    </source>
</evidence>
<feature type="transmembrane region" description="Helical" evidence="7">
    <location>
        <begin position="6"/>
        <end position="21"/>
    </location>
</feature>
<dbReference type="PANTHER" id="PTHR34583">
    <property type="entry name" value="ANTIPORTER SUBUNIT MNHC2-RELATED"/>
    <property type="match status" value="1"/>
</dbReference>
<keyword evidence="4 7" id="KW-0812">Transmembrane</keyword>
<gene>
    <name evidence="8" type="ORF">A8M32_21745</name>
</gene>
<comment type="subcellular location">
    <subcellularLocation>
        <location evidence="1">Cell membrane</location>
        <topology evidence="1">Multi-pass membrane protein</topology>
    </subcellularLocation>
</comment>
<keyword evidence="5 7" id="KW-1133">Transmembrane helix</keyword>
<dbReference type="AlphaFoldDB" id="A0A1E3V600"/>
<evidence type="ECO:0000256" key="3">
    <source>
        <dbReference type="ARBA" id="ARBA00022475"/>
    </source>
</evidence>
<dbReference type="NCBIfam" id="NF009301">
    <property type="entry name" value="PRK12658.1"/>
    <property type="match status" value="1"/>
</dbReference>
<dbReference type="Proteomes" id="UP000094342">
    <property type="component" value="Unassembled WGS sequence"/>
</dbReference>
<dbReference type="OrthoDB" id="9799219at2"/>
<evidence type="ECO:0000256" key="2">
    <source>
        <dbReference type="ARBA" id="ARBA00010388"/>
    </source>
</evidence>
<comment type="caution">
    <text evidence="8">The sequence shown here is derived from an EMBL/GenBank/DDBJ whole genome shotgun (WGS) entry which is preliminary data.</text>
</comment>
<proteinExistence type="inferred from homology"/>